<dbReference type="Proteomes" id="UP001152797">
    <property type="component" value="Unassembled WGS sequence"/>
</dbReference>
<dbReference type="OrthoDB" id="445113at2759"/>
<organism evidence="3">
    <name type="scientific">Cladocopium goreaui</name>
    <dbReference type="NCBI Taxonomy" id="2562237"/>
    <lineage>
        <taxon>Eukaryota</taxon>
        <taxon>Sar</taxon>
        <taxon>Alveolata</taxon>
        <taxon>Dinophyceae</taxon>
        <taxon>Suessiales</taxon>
        <taxon>Symbiodiniaceae</taxon>
        <taxon>Cladocopium</taxon>
    </lineage>
</organism>
<evidence type="ECO:0000313" key="4">
    <source>
        <dbReference type="EMBL" id="CAL1129519.1"/>
    </source>
</evidence>
<dbReference type="InterPro" id="IPR046985">
    <property type="entry name" value="IP5"/>
</dbReference>
<accession>A0A9P1FGH6</accession>
<keyword evidence="6" id="KW-1185">Reference proteome</keyword>
<dbReference type="EMBL" id="CAMXCT030000247">
    <property type="protein sequence ID" value="CAL4763456.1"/>
    <property type="molecule type" value="Genomic_DNA"/>
</dbReference>
<dbReference type="InterPro" id="IPR007110">
    <property type="entry name" value="Ig-like_dom"/>
</dbReference>
<dbReference type="PANTHER" id="PTHR11200:SF291">
    <property type="entry name" value="INOSITOL 5-PHOSPHATASE"/>
    <property type="match status" value="1"/>
</dbReference>
<dbReference type="GO" id="GO:0004439">
    <property type="term" value="F:phosphatidylinositol-4,5-bisphosphate 5-phosphatase activity"/>
    <property type="evidence" value="ECO:0007669"/>
    <property type="project" value="TreeGrafter"/>
</dbReference>
<sequence length="1453" mass="158827">MGTCACAGFEDSFEQFLECCSASKGVDADAEAVDQNGQISFYLKGRPEALQRPLWLMAASMNAGDEPIHLEGDDWIPRQGRRRAGDGGDGSSCYDLIVVAVQEAILGGPVRLPRVNSNGGELPPRHCNELLAAFLEHLGQDYRVVTLLSRGAMVLLVFAWRFGPPLHDIETAAENTGLAHVFPNKGGLLAKLEVGGTSLCFVAAHLAAHSDHVQRRNADVTEILSGTKVSGMELDAPSYCHHSFFFGDLNYRLELRPEMRTSPREARETDELLEDDADVDLILQLIDAGDFQSLLQYDQLHVEMAAGRVLHGFSSALPTWPPTYRVLKGERGFHFDTKRVPSYCDRVLRRSLPGCQQQLQLRSFHAAPEVCTSDHKPISSTWTFMAAPVFQIPTSPATKGAWLRLSSICCRGVCEEGPIQLRCRSTPKVMEEVVVENTSNAGGNITWGGITLDLKVSKANLDAVHLLLELWSSAFLGVAALHCAVPLQSSAANRFEAPVICYGELRGHLSGFLTDVSPSRPIPVSSVGANGARKVGGDEIGITFAMTGSEELVAQIKAALSKSFGIPQSDIFVSVATQIPGQRRLQADDSDQTDFRIALSLSPGEASRVLAEMAGGVSVFDLKMEITDVAVETRAASVRTVRSDVTSTAATARVLAEDSDGSPSTNSSLAWCRRSYRQVTDLNITVPTETALEDFTHFVIYTASTLVEQSTPVEHLIFDATATVGGIGFIDDDLDPFEFGGNVTWQEPLDASRVQDYLLYFAEDAAGANRSSVGSIVPVGTNRILLAADIQQQAHDHLVIYTRSFLVEQTTPAFFALSDTHSIASDIVFEDLDLDYTDLGGNISWLFPVEAQQVTEYYIYLGDSPEPAKILGENGNFPWTGRSQLGVVPYYNSDLFVPSETPRNGYGYVLVYASSALAEQTTPAVHVIHDANASVSNVDFVGKDLDLEDLGGYVSWIEPTADLDRVMAYSVYLSLDAVGTGRSKIEQDVLVGSTQLLVPAETPRQTFTYFVVYTRSTLVEQSTPVSHVLFDTSALPRNLDFLDIDVDRNEMGGNLTWEAPSDPTHVVEYVIYLGENAYGKDRSLLGNVSESTFEFFVPLDTLIDNFTHLLVYSKSDLAEMTTPAALLIKDSVAEVDNITLFDRDLDKDEVGGEITWDPPTEERIVDKYRVFFQVDPAGSEKSQVDTDQPPGSLTVSFPEDTNITGMEYIGIFITAFGIEQQTPSVAPIVETISSVGFVAFTDKDLDNLQIGGTIYWGPPPEITYNQDYVVYYAQSATGDARLVAGVVPLGTNSLTIPLDTYHNQFTHFVVYTRSVAYEQTTPVGVEIYDHDGLVTNLYFSGLDESTAIKRSQSGDTDLDLNMIGGVLQWTLPSDTSGVLQYNVYLTFTSNPWDPYFRRDALELALSPTLTQATVPVGTSKLSGDGIEEVTCSFTAADTVRYFQWQRGGKELRF</sequence>
<dbReference type="InterPro" id="IPR036691">
    <property type="entry name" value="Endo/exonu/phosph_ase_sf"/>
</dbReference>
<feature type="domain" description="Ig-like" evidence="2">
    <location>
        <begin position="1407"/>
        <end position="1453"/>
    </location>
</feature>
<dbReference type="EMBL" id="CAMXCT020000247">
    <property type="protein sequence ID" value="CAL1129519.1"/>
    <property type="molecule type" value="Genomic_DNA"/>
</dbReference>
<evidence type="ECO:0000313" key="5">
    <source>
        <dbReference type="EMBL" id="CAL4763456.1"/>
    </source>
</evidence>
<comment type="caution">
    <text evidence="3">The sequence shown here is derived from an EMBL/GenBank/DDBJ whole genome shotgun (WGS) entry which is preliminary data.</text>
</comment>
<dbReference type="SMART" id="SM00128">
    <property type="entry name" value="IPPc"/>
    <property type="match status" value="1"/>
</dbReference>
<dbReference type="PANTHER" id="PTHR11200">
    <property type="entry name" value="INOSITOL 5-PHOSPHATASE"/>
    <property type="match status" value="1"/>
</dbReference>
<name>A0A9P1FGH6_9DINO</name>
<dbReference type="GO" id="GO:0046856">
    <property type="term" value="P:phosphatidylinositol dephosphorylation"/>
    <property type="evidence" value="ECO:0007669"/>
    <property type="project" value="InterPro"/>
</dbReference>
<reference evidence="4" key="2">
    <citation type="submission" date="2024-04" db="EMBL/GenBank/DDBJ databases">
        <authorList>
            <person name="Chen Y."/>
            <person name="Shah S."/>
            <person name="Dougan E. K."/>
            <person name="Thang M."/>
            <person name="Chan C."/>
        </authorList>
    </citation>
    <scope>NUCLEOTIDE SEQUENCE [LARGE SCALE GENOMIC DNA]</scope>
</reference>
<evidence type="ECO:0000256" key="1">
    <source>
        <dbReference type="SAM" id="MobiDB-lite"/>
    </source>
</evidence>
<dbReference type="InterPro" id="IPR000300">
    <property type="entry name" value="IPPc"/>
</dbReference>
<evidence type="ECO:0000313" key="3">
    <source>
        <dbReference type="EMBL" id="CAI3976144.1"/>
    </source>
</evidence>
<reference evidence="3" key="1">
    <citation type="submission" date="2022-10" db="EMBL/GenBank/DDBJ databases">
        <authorList>
            <person name="Chen Y."/>
            <person name="Dougan E. K."/>
            <person name="Chan C."/>
            <person name="Rhodes N."/>
            <person name="Thang M."/>
        </authorList>
    </citation>
    <scope>NUCLEOTIDE SEQUENCE</scope>
</reference>
<feature type="region of interest" description="Disordered" evidence="1">
    <location>
        <begin position="1178"/>
        <end position="1197"/>
    </location>
</feature>
<proteinExistence type="predicted"/>
<dbReference type="Gene3D" id="3.60.10.10">
    <property type="entry name" value="Endonuclease/exonuclease/phosphatase"/>
    <property type="match status" value="1"/>
</dbReference>
<feature type="compositionally biased region" description="Polar residues" evidence="1">
    <location>
        <begin position="1185"/>
        <end position="1197"/>
    </location>
</feature>
<evidence type="ECO:0000259" key="2">
    <source>
        <dbReference type="PROSITE" id="PS50835"/>
    </source>
</evidence>
<dbReference type="Pfam" id="PF22669">
    <property type="entry name" value="Exo_endo_phos2"/>
    <property type="match status" value="1"/>
</dbReference>
<evidence type="ECO:0000313" key="6">
    <source>
        <dbReference type="Proteomes" id="UP001152797"/>
    </source>
</evidence>
<protein>
    <submittedName>
        <fullName evidence="5">SAP domain-containing protein</fullName>
    </submittedName>
</protein>
<gene>
    <name evidence="3" type="ORF">C1SCF055_LOCUS4397</name>
</gene>
<dbReference type="SUPFAM" id="SSF56219">
    <property type="entry name" value="DNase I-like"/>
    <property type="match status" value="1"/>
</dbReference>
<dbReference type="EMBL" id="CAMXCT010000247">
    <property type="protein sequence ID" value="CAI3976144.1"/>
    <property type="molecule type" value="Genomic_DNA"/>
</dbReference>
<dbReference type="PROSITE" id="PS50835">
    <property type="entry name" value="IG_LIKE"/>
    <property type="match status" value="1"/>
</dbReference>